<evidence type="ECO:0000313" key="2">
    <source>
        <dbReference type="Proteomes" id="UP000254712"/>
    </source>
</evidence>
<gene>
    <name evidence="1" type="ORF">NCTC8261_00123</name>
</gene>
<dbReference type="AlphaFoldDB" id="A0A379WID3"/>
<evidence type="ECO:0000313" key="1">
    <source>
        <dbReference type="EMBL" id="SUH33955.1"/>
    </source>
</evidence>
<dbReference type="EMBL" id="UGXT01000002">
    <property type="protein sequence ID" value="SUH33955.1"/>
    <property type="molecule type" value="Genomic_DNA"/>
</dbReference>
<reference evidence="1 2" key="1">
    <citation type="submission" date="2018-06" db="EMBL/GenBank/DDBJ databases">
        <authorList>
            <consortium name="Pathogen Informatics"/>
            <person name="Doyle S."/>
        </authorList>
    </citation>
    <scope>NUCLEOTIDE SEQUENCE [LARGE SCALE GENOMIC DNA]</scope>
    <source>
        <strain evidence="1 2">NCTC8261</strain>
    </source>
</reference>
<protein>
    <submittedName>
        <fullName evidence="1">NtrC family transcriptional regulator</fullName>
    </submittedName>
</protein>
<proteinExistence type="predicted"/>
<accession>A0A379WID3</accession>
<sequence>MLVISCITGMGTAEKIKKVLEESFGELMSQDTRMVILDYNEVRSLERVQQALNASERLAGIVGTFQPGLPDIPFISLEELFSEQGPELVLSLLTPICPMLNAVWRWSAAPCALSAR</sequence>
<name>A0A379WID3_SALET</name>
<dbReference type="Proteomes" id="UP000254712">
    <property type="component" value="Unassembled WGS sequence"/>
</dbReference>
<organism evidence="1 2">
    <name type="scientific">Salmonella enterica I</name>
    <dbReference type="NCBI Taxonomy" id="59201"/>
    <lineage>
        <taxon>Bacteria</taxon>
        <taxon>Pseudomonadati</taxon>
        <taxon>Pseudomonadota</taxon>
        <taxon>Gammaproteobacteria</taxon>
        <taxon>Enterobacterales</taxon>
        <taxon>Enterobacteriaceae</taxon>
        <taxon>Salmonella</taxon>
    </lineage>
</organism>